<dbReference type="EMBL" id="BSFQ01000021">
    <property type="protein sequence ID" value="GLL13396.1"/>
    <property type="molecule type" value="Genomic_DNA"/>
</dbReference>
<dbReference type="Gene3D" id="3.50.50.60">
    <property type="entry name" value="FAD/NAD(P)-binding domain"/>
    <property type="match status" value="1"/>
</dbReference>
<keyword evidence="3" id="KW-1185">Reference proteome</keyword>
<proteinExistence type="predicted"/>
<sequence length="356" mass="37987">MDTQVVVIGAGQAGLSAAWGLRRAGLEPGPGFVVLDAEEAPGGAWRHRWDTLRVAGDAFSAHRIHSLPGLDFAPEDPDRPANRVVPEYFAAYEREFDLQVRRPIRVTAVRSVDELLHVDTDAGTWTAQALVNATGTWTRPFVPAYPGATEFRGRQLHAVDFPGPEAFAGQRVVVVGGGTSAVQFLLQIAPVAAATTWVTRTPPRWREGPFDDVAGREAVALVEERVRAGLPPRPVVSVTGLPLTPAYREGIESGVLARRPMFSRITPDGVAWADGTTEPADVILWATGWRPAVGHLAPLHLRSPQGGIALDGTRAVADPRVHLVGYGPSASTIGANRAGRAAAREIVQRLRAPAAA</sequence>
<accession>A0A9W6L496</accession>
<name>A0A9W6L496_9PSEU</name>
<dbReference type="Pfam" id="PF13738">
    <property type="entry name" value="Pyr_redox_3"/>
    <property type="match status" value="1"/>
</dbReference>
<organism evidence="2 3">
    <name type="scientific">Pseudonocardia halophobica</name>
    <dbReference type="NCBI Taxonomy" id="29401"/>
    <lineage>
        <taxon>Bacteria</taxon>
        <taxon>Bacillati</taxon>
        <taxon>Actinomycetota</taxon>
        <taxon>Actinomycetes</taxon>
        <taxon>Pseudonocardiales</taxon>
        <taxon>Pseudonocardiaceae</taxon>
        <taxon>Pseudonocardia</taxon>
    </lineage>
</organism>
<dbReference type="PRINTS" id="PR00368">
    <property type="entry name" value="FADPNR"/>
</dbReference>
<dbReference type="GO" id="GO:0050660">
    <property type="term" value="F:flavin adenine dinucleotide binding"/>
    <property type="evidence" value="ECO:0007669"/>
    <property type="project" value="TreeGrafter"/>
</dbReference>
<reference evidence="2" key="1">
    <citation type="journal article" date="2014" name="Int. J. Syst. Evol. Microbiol.">
        <title>Complete genome sequence of Corynebacterium casei LMG S-19264T (=DSM 44701T), isolated from a smear-ripened cheese.</title>
        <authorList>
            <consortium name="US DOE Joint Genome Institute (JGI-PGF)"/>
            <person name="Walter F."/>
            <person name="Albersmeier A."/>
            <person name="Kalinowski J."/>
            <person name="Ruckert C."/>
        </authorList>
    </citation>
    <scope>NUCLEOTIDE SEQUENCE</scope>
    <source>
        <strain evidence="2">VKM Ac-1069</strain>
    </source>
</reference>
<comment type="caution">
    <text evidence="2">The sequence shown here is derived from an EMBL/GenBank/DDBJ whole genome shotgun (WGS) entry which is preliminary data.</text>
</comment>
<dbReference type="AlphaFoldDB" id="A0A9W6L496"/>
<dbReference type="SUPFAM" id="SSF51905">
    <property type="entry name" value="FAD/NAD(P)-binding domain"/>
    <property type="match status" value="1"/>
</dbReference>
<gene>
    <name evidence="2" type="ORF">GCM10017577_45390</name>
</gene>
<evidence type="ECO:0000313" key="3">
    <source>
        <dbReference type="Proteomes" id="UP001143463"/>
    </source>
</evidence>
<dbReference type="InterPro" id="IPR050982">
    <property type="entry name" value="Auxin_biosynth/cation_transpt"/>
</dbReference>
<dbReference type="InterPro" id="IPR036188">
    <property type="entry name" value="FAD/NAD-bd_sf"/>
</dbReference>
<dbReference type="PANTHER" id="PTHR43539">
    <property type="entry name" value="FLAVIN-BINDING MONOOXYGENASE-LIKE PROTEIN (AFU_ORTHOLOGUE AFUA_4G09220)"/>
    <property type="match status" value="1"/>
</dbReference>
<dbReference type="RefSeq" id="WP_037049054.1">
    <property type="nucleotide sequence ID" value="NZ_BAAAUZ010000003.1"/>
</dbReference>
<reference evidence="2" key="2">
    <citation type="submission" date="2023-01" db="EMBL/GenBank/DDBJ databases">
        <authorList>
            <person name="Sun Q."/>
            <person name="Evtushenko L."/>
        </authorList>
    </citation>
    <scope>NUCLEOTIDE SEQUENCE</scope>
    <source>
        <strain evidence="2">VKM Ac-1069</strain>
    </source>
</reference>
<evidence type="ECO:0000313" key="2">
    <source>
        <dbReference type="EMBL" id="GLL13396.1"/>
    </source>
</evidence>
<dbReference type="GO" id="GO:0004497">
    <property type="term" value="F:monooxygenase activity"/>
    <property type="evidence" value="ECO:0007669"/>
    <property type="project" value="TreeGrafter"/>
</dbReference>
<keyword evidence="1" id="KW-0560">Oxidoreductase</keyword>
<evidence type="ECO:0000256" key="1">
    <source>
        <dbReference type="ARBA" id="ARBA00023002"/>
    </source>
</evidence>
<dbReference type="Proteomes" id="UP001143463">
    <property type="component" value="Unassembled WGS sequence"/>
</dbReference>
<dbReference type="PANTHER" id="PTHR43539:SF78">
    <property type="entry name" value="FLAVIN-CONTAINING MONOOXYGENASE"/>
    <property type="match status" value="1"/>
</dbReference>
<protein>
    <submittedName>
        <fullName evidence="2">Oxidoreductase</fullName>
    </submittedName>
</protein>
<dbReference type="PRINTS" id="PR00469">
    <property type="entry name" value="PNDRDTASEII"/>
</dbReference>